<feature type="signal peptide" evidence="1">
    <location>
        <begin position="1"/>
        <end position="17"/>
    </location>
</feature>
<organism evidence="2 3">
    <name type="scientific">Nitrosomonas marina</name>
    <dbReference type="NCBI Taxonomy" id="917"/>
    <lineage>
        <taxon>Bacteria</taxon>
        <taxon>Pseudomonadati</taxon>
        <taxon>Pseudomonadota</taxon>
        <taxon>Betaproteobacteria</taxon>
        <taxon>Nitrosomonadales</taxon>
        <taxon>Nitrosomonadaceae</taxon>
        <taxon>Nitrosomonas</taxon>
    </lineage>
</organism>
<evidence type="ECO:0000256" key="1">
    <source>
        <dbReference type="SAM" id="SignalP"/>
    </source>
</evidence>
<gene>
    <name evidence="2" type="ORF">SAMN05216326_1624</name>
</gene>
<dbReference type="OrthoDB" id="6864769at2"/>
<feature type="chain" id="PRO_5011686564" description="Lipoprotein" evidence="1">
    <location>
        <begin position="18"/>
        <end position="235"/>
    </location>
</feature>
<dbReference type="RefSeq" id="WP_143058845.1">
    <property type="nucleotide sequence ID" value="NZ_FOIA01000062.1"/>
</dbReference>
<accession>A0A1I0GDQ5</accession>
<dbReference type="PROSITE" id="PS51257">
    <property type="entry name" value="PROKAR_LIPOPROTEIN"/>
    <property type="match status" value="1"/>
</dbReference>
<evidence type="ECO:0000313" key="2">
    <source>
        <dbReference type="EMBL" id="SET68372.1"/>
    </source>
</evidence>
<sequence>MRFKLIFILLIFLSACGTIPQHITLTSQPQQNAKVGLLITQLPKAWAGYTGSVGMLDYAIISAANRSLNKHLETLNFEEEFKFFSNQIKVILEEKGFSVILIDEFMPFEFALKLKAHENGISQNDYEIYKEKYELNYLLTIRLIKIGTVRPYYSFVPTAPPTATVQIWGELVELNNNSVHWYHQVSSTNAIPEPWDEKNMAFPNLTNSIYVTLDNAMNKILTVLQYPEASGISEE</sequence>
<protein>
    <recommendedName>
        <fullName evidence="4">Lipoprotein</fullName>
    </recommendedName>
</protein>
<dbReference type="EMBL" id="FOIA01000062">
    <property type="protein sequence ID" value="SET68372.1"/>
    <property type="molecule type" value="Genomic_DNA"/>
</dbReference>
<name>A0A1I0GDQ5_9PROT</name>
<evidence type="ECO:0000313" key="3">
    <source>
        <dbReference type="Proteomes" id="UP000199345"/>
    </source>
</evidence>
<dbReference type="Proteomes" id="UP000199345">
    <property type="component" value="Unassembled WGS sequence"/>
</dbReference>
<evidence type="ECO:0008006" key="4">
    <source>
        <dbReference type="Google" id="ProtNLM"/>
    </source>
</evidence>
<keyword evidence="1" id="KW-0732">Signal</keyword>
<keyword evidence="3" id="KW-1185">Reference proteome</keyword>
<dbReference type="AlphaFoldDB" id="A0A1I0GDQ5"/>
<reference evidence="3" key="1">
    <citation type="submission" date="2016-10" db="EMBL/GenBank/DDBJ databases">
        <authorList>
            <person name="Varghese N."/>
            <person name="Submissions S."/>
        </authorList>
    </citation>
    <scope>NUCLEOTIDE SEQUENCE [LARGE SCALE GENOMIC DNA]</scope>
    <source>
        <strain evidence="3">Nm71</strain>
    </source>
</reference>
<proteinExistence type="predicted"/>